<evidence type="ECO:0000313" key="4">
    <source>
        <dbReference type="EMBL" id="MWB96083.1"/>
    </source>
</evidence>
<keyword evidence="5" id="KW-1185">Reference proteome</keyword>
<reference evidence="4 5" key="1">
    <citation type="submission" date="2019-12" db="EMBL/GenBank/DDBJ databases">
        <authorList>
            <person name="Kim Y.S."/>
        </authorList>
    </citation>
    <scope>NUCLEOTIDE SEQUENCE [LARGE SCALE GENOMIC DNA]</scope>
    <source>
        <strain evidence="4 5">GA093</strain>
    </source>
</reference>
<dbReference type="SUPFAM" id="SSF53474">
    <property type="entry name" value="alpha/beta-Hydrolases"/>
    <property type="match status" value="1"/>
</dbReference>
<dbReference type="InterPro" id="IPR011990">
    <property type="entry name" value="TPR-like_helical_dom_sf"/>
</dbReference>
<organism evidence="4 5">
    <name type="scientific">Flavobacterium hydrocarbonoxydans</name>
    <dbReference type="NCBI Taxonomy" id="2683249"/>
    <lineage>
        <taxon>Bacteria</taxon>
        <taxon>Pseudomonadati</taxon>
        <taxon>Bacteroidota</taxon>
        <taxon>Flavobacteriia</taxon>
        <taxon>Flavobacteriales</taxon>
        <taxon>Flavobacteriaceae</taxon>
        <taxon>Flavobacterium</taxon>
    </lineage>
</organism>
<dbReference type="PROSITE" id="PS50005">
    <property type="entry name" value="TPR"/>
    <property type="match status" value="1"/>
</dbReference>
<dbReference type="InterPro" id="IPR052558">
    <property type="entry name" value="Siderophore_Hydrolase_D"/>
</dbReference>
<dbReference type="Pfam" id="PF00756">
    <property type="entry name" value="Esterase"/>
    <property type="match status" value="1"/>
</dbReference>
<dbReference type="InterPro" id="IPR029058">
    <property type="entry name" value="AB_hydrolase_fold"/>
</dbReference>
<dbReference type="SUPFAM" id="SSF48452">
    <property type="entry name" value="TPR-like"/>
    <property type="match status" value="1"/>
</dbReference>
<dbReference type="PANTHER" id="PTHR40841">
    <property type="entry name" value="SIDEROPHORE TRIACETYLFUSARININE C ESTERASE"/>
    <property type="match status" value="1"/>
</dbReference>
<dbReference type="RefSeq" id="WP_160375983.1">
    <property type="nucleotide sequence ID" value="NZ_WSTB01000010.1"/>
</dbReference>
<evidence type="ECO:0000313" key="5">
    <source>
        <dbReference type="Proteomes" id="UP000471501"/>
    </source>
</evidence>
<evidence type="ECO:0000256" key="1">
    <source>
        <dbReference type="ARBA" id="ARBA00005622"/>
    </source>
</evidence>
<evidence type="ECO:0000256" key="2">
    <source>
        <dbReference type="ARBA" id="ARBA00022801"/>
    </source>
</evidence>
<dbReference type="PANTHER" id="PTHR40841:SF2">
    <property type="entry name" value="SIDEROPHORE-DEGRADING ESTERASE (EUROFUNG)"/>
    <property type="match status" value="1"/>
</dbReference>
<comment type="caution">
    <text evidence="4">The sequence shown here is derived from an EMBL/GenBank/DDBJ whole genome shotgun (WGS) entry which is preliminary data.</text>
</comment>
<keyword evidence="2 4" id="KW-0378">Hydrolase</keyword>
<feature type="repeat" description="TPR" evidence="3">
    <location>
        <begin position="382"/>
        <end position="415"/>
    </location>
</feature>
<dbReference type="AlphaFoldDB" id="A0A6I4NPH6"/>
<dbReference type="InterPro" id="IPR019734">
    <property type="entry name" value="TPR_rpt"/>
</dbReference>
<proteinExistence type="inferred from homology"/>
<sequence length="429" mass="49269">MKRNNRLQKSRSIKKNYFFEIVILFLLLVSGVSIAQKNTKIEIGSIDSLYSKTLGEQRKVWIHLPRSVAFGGLNKQKYPVVYLLDGDAHFSSVVGMIEQLSEINGNTLCPEMIVVGIPNTIRTRDLTPTHSDVDFPFVNEDMSKQSGGGEKFAEFLEKELIPYINNKYPTTSYKTLIGHSFGGLTVMNILTNHTHLFNSYVSIDPSMWWDHEKYLKETLTKLKLQKFSNTSLFLGIANTMDEKMDIFKVRKDTTVMTKHIRSILDLNDFLNQNNKNGLRYKSQYYKEDSHGSVPLIATYDALRFIFDFNQLKLSILEQMNFDRAVFTKIERHYETVSKNLGYKVNVPEQVINTYGYQALSQKNNDLAGYLFKLNVANYPESPNTYDSLGDYYEANGDKKNAIASFQKALSFGTDFPETKQKLEKLLNEK</sequence>
<dbReference type="Proteomes" id="UP000471501">
    <property type="component" value="Unassembled WGS sequence"/>
</dbReference>
<protein>
    <submittedName>
        <fullName evidence="4">Alpha/beta hydrolase</fullName>
    </submittedName>
</protein>
<dbReference type="EMBL" id="WSTB01000010">
    <property type="protein sequence ID" value="MWB96083.1"/>
    <property type="molecule type" value="Genomic_DNA"/>
</dbReference>
<gene>
    <name evidence="4" type="ORF">GON26_17085</name>
</gene>
<comment type="similarity">
    <text evidence="1">Belongs to the esterase D family.</text>
</comment>
<name>A0A6I4NPH6_9FLAO</name>
<evidence type="ECO:0000256" key="3">
    <source>
        <dbReference type="PROSITE-ProRule" id="PRU00339"/>
    </source>
</evidence>
<dbReference type="Gene3D" id="3.40.50.1820">
    <property type="entry name" value="alpha/beta hydrolase"/>
    <property type="match status" value="1"/>
</dbReference>
<dbReference type="GO" id="GO:0016788">
    <property type="term" value="F:hydrolase activity, acting on ester bonds"/>
    <property type="evidence" value="ECO:0007669"/>
    <property type="project" value="TreeGrafter"/>
</dbReference>
<keyword evidence="3" id="KW-0802">TPR repeat</keyword>
<accession>A0A6I4NPH6</accession>
<dbReference type="InterPro" id="IPR000801">
    <property type="entry name" value="Esterase-like"/>
</dbReference>